<organism evidence="1 2">
    <name type="scientific">Gemmobacter aquatilis</name>
    <dbReference type="NCBI Taxonomy" id="933059"/>
    <lineage>
        <taxon>Bacteria</taxon>
        <taxon>Pseudomonadati</taxon>
        <taxon>Pseudomonadota</taxon>
        <taxon>Alphaproteobacteria</taxon>
        <taxon>Rhodobacterales</taxon>
        <taxon>Paracoccaceae</taxon>
        <taxon>Gemmobacter</taxon>
    </lineage>
</organism>
<keyword evidence="2" id="KW-1185">Reference proteome</keyword>
<dbReference type="EMBL" id="FOCE01000002">
    <property type="protein sequence ID" value="SEM78912.1"/>
    <property type="molecule type" value="Genomic_DNA"/>
</dbReference>
<evidence type="ECO:0000313" key="2">
    <source>
        <dbReference type="Proteomes" id="UP000198761"/>
    </source>
</evidence>
<gene>
    <name evidence="1" type="ORF">SAMN04488103_10282</name>
</gene>
<dbReference type="Pfam" id="PF11150">
    <property type="entry name" value="DUF2927"/>
    <property type="match status" value="1"/>
</dbReference>
<dbReference type="InterPro" id="IPR021323">
    <property type="entry name" value="DUF2927"/>
</dbReference>
<evidence type="ECO:0008006" key="3">
    <source>
        <dbReference type="Google" id="ProtNLM"/>
    </source>
</evidence>
<dbReference type="AlphaFoldDB" id="A0A1H8B7V2"/>
<sequence length="454" mass="48398">MRIPAAFAFAALSACVQPGVPRDAAQVSMLRNPEAVALPLAAGAARSNTRIAQDFLDLEFQLENGRRLPVFTRFTGPITVALAGDVPATAPQDLAQLLARMRQEAGIDITPVTSNGRITVTFLPRRTIRATHANVACFVVPGVSDWAGFQASPSRATDWSSLRDRDRAAIFAPSDASPQEVRDCLHEELAQAIGPLNDLYRLPDSVFNDDNFQTVLTGFDMLMLRLHNAPALHSGLTRAEVDARLPALLAQINPQGGAVNPAALRADGAETPRAWTTAIETAFAQEGGGGVRRAAAQRALTIAQTQGWRDSRLAFSWFAVGRLTLTRDPQTAAAAFAEAERLYHALPGAAPQRAHVDMQLAALALSQGQLAHAIAFADRALPVARASQNATLMATLLLLKAQALEAGGNAAAARALRLDSQPWARYGFGSDAVAEERLRDIAGLVPPSLRLAQK</sequence>
<proteinExistence type="predicted"/>
<accession>A0A1H8B7V2</accession>
<dbReference type="STRING" id="933059.SAMN04488103_10282"/>
<reference evidence="1 2" key="1">
    <citation type="submission" date="2016-10" db="EMBL/GenBank/DDBJ databases">
        <authorList>
            <person name="de Groot N.N."/>
        </authorList>
    </citation>
    <scope>NUCLEOTIDE SEQUENCE [LARGE SCALE GENOMIC DNA]</scope>
    <source>
        <strain evidence="1 2">DSM 3857</strain>
    </source>
</reference>
<dbReference type="OrthoDB" id="7823193at2"/>
<dbReference type="RefSeq" id="WP_091297452.1">
    <property type="nucleotide sequence ID" value="NZ_FOCE01000002.1"/>
</dbReference>
<dbReference type="Proteomes" id="UP000198761">
    <property type="component" value="Unassembled WGS sequence"/>
</dbReference>
<protein>
    <recommendedName>
        <fullName evidence="3">ATP-dependent transcriptional regulator</fullName>
    </recommendedName>
</protein>
<evidence type="ECO:0000313" key="1">
    <source>
        <dbReference type="EMBL" id="SEM78912.1"/>
    </source>
</evidence>
<dbReference type="PROSITE" id="PS51257">
    <property type="entry name" value="PROKAR_LIPOPROTEIN"/>
    <property type="match status" value="1"/>
</dbReference>
<name>A0A1H8B7V2_9RHOB</name>